<proteinExistence type="predicted"/>
<organism evidence="2 3">
    <name type="scientific">Virgibacillus subterraneus</name>
    <dbReference type="NCBI Taxonomy" id="621109"/>
    <lineage>
        <taxon>Bacteria</taxon>
        <taxon>Bacillati</taxon>
        <taxon>Bacillota</taxon>
        <taxon>Bacilli</taxon>
        <taxon>Bacillales</taxon>
        <taxon>Bacillaceae</taxon>
        <taxon>Virgibacillus</taxon>
    </lineage>
</organism>
<dbReference type="Proteomes" id="UP000198733">
    <property type="component" value="Unassembled WGS sequence"/>
</dbReference>
<protein>
    <submittedName>
        <fullName evidence="2">Uncharacterized protein</fullName>
    </submittedName>
</protein>
<name>A0A1H8YY13_9BACI</name>
<evidence type="ECO:0000256" key="1">
    <source>
        <dbReference type="SAM" id="MobiDB-lite"/>
    </source>
</evidence>
<keyword evidence="3" id="KW-1185">Reference proteome</keyword>
<dbReference type="EMBL" id="FOEH01000001">
    <property type="protein sequence ID" value="SEP56937.1"/>
    <property type="molecule type" value="Genomic_DNA"/>
</dbReference>
<dbReference type="RefSeq" id="WP_092501527.1">
    <property type="nucleotide sequence ID" value="NZ_FOEH01000001.1"/>
</dbReference>
<comment type="caution">
    <text evidence="2">The sequence shown here is derived from an EMBL/GenBank/DDBJ whole genome shotgun (WGS) entry which is preliminary data.</text>
</comment>
<gene>
    <name evidence="2" type="ORF">SAMN05216232_0186</name>
</gene>
<sequence length="103" mass="11545">MAKIKSPNPKYNGVSASLPFANGEAETDDKWLIDWFKQKGYEVDDSAEKKAAEEAAQKEAEQREIEEAEAKAQQEAEDKAKAEEEAAKEKNRVKKENKKASSK</sequence>
<feature type="region of interest" description="Disordered" evidence="1">
    <location>
        <begin position="47"/>
        <end position="103"/>
    </location>
</feature>
<feature type="region of interest" description="Disordered" evidence="1">
    <location>
        <begin position="1"/>
        <end position="29"/>
    </location>
</feature>
<accession>A0A1H8YY13</accession>
<feature type="compositionally biased region" description="Basic residues" evidence="1">
    <location>
        <begin position="91"/>
        <end position="103"/>
    </location>
</feature>
<evidence type="ECO:0000313" key="3">
    <source>
        <dbReference type="Proteomes" id="UP000198733"/>
    </source>
</evidence>
<reference evidence="2 3" key="1">
    <citation type="submission" date="2016-10" db="EMBL/GenBank/DDBJ databases">
        <authorList>
            <person name="Varghese N."/>
            <person name="Submissions S."/>
        </authorList>
    </citation>
    <scope>NUCLEOTIDE SEQUENCE [LARGE SCALE GENOMIC DNA]</scope>
    <source>
        <strain evidence="2 3">CGMCC 1.7734</strain>
    </source>
</reference>
<feature type="compositionally biased region" description="Basic and acidic residues" evidence="1">
    <location>
        <begin position="47"/>
        <end position="90"/>
    </location>
</feature>
<evidence type="ECO:0000313" key="2">
    <source>
        <dbReference type="EMBL" id="SEP56937.1"/>
    </source>
</evidence>